<evidence type="ECO:0000313" key="9">
    <source>
        <dbReference type="EMBL" id="KAK4886759.1"/>
    </source>
</evidence>
<name>A0AAN7Q5W0_9COLE</name>
<feature type="domain" description="Ammonium transporter AmtB-like" evidence="8">
    <location>
        <begin position="210"/>
        <end position="583"/>
    </location>
</feature>
<feature type="transmembrane region" description="Helical" evidence="7">
    <location>
        <begin position="184"/>
        <end position="202"/>
    </location>
</feature>
<dbReference type="Gene3D" id="1.10.3430.10">
    <property type="entry name" value="Ammonium transporter AmtB like domains"/>
    <property type="match status" value="1"/>
</dbReference>
<evidence type="ECO:0000256" key="6">
    <source>
        <dbReference type="SAM" id="MobiDB-lite"/>
    </source>
</evidence>
<feature type="transmembrane region" description="Helical" evidence="7">
    <location>
        <begin position="241"/>
        <end position="263"/>
    </location>
</feature>
<organism evidence="9 10">
    <name type="scientific">Aquatica leii</name>
    <dbReference type="NCBI Taxonomy" id="1421715"/>
    <lineage>
        <taxon>Eukaryota</taxon>
        <taxon>Metazoa</taxon>
        <taxon>Ecdysozoa</taxon>
        <taxon>Arthropoda</taxon>
        <taxon>Hexapoda</taxon>
        <taxon>Insecta</taxon>
        <taxon>Pterygota</taxon>
        <taxon>Neoptera</taxon>
        <taxon>Endopterygota</taxon>
        <taxon>Coleoptera</taxon>
        <taxon>Polyphaga</taxon>
        <taxon>Elateriformia</taxon>
        <taxon>Elateroidea</taxon>
        <taxon>Lampyridae</taxon>
        <taxon>Luciolinae</taxon>
        <taxon>Aquatica</taxon>
    </lineage>
</organism>
<sequence length="638" mass="69740">NKFICDCRLVWMHTLRNETKNQLIRETLDDLTCHLEMKDDHHEPATSLFSTKSGSVDTTLLDEGDLSLNPLNSGPGDDEYTDDLYYDDEDDYQQQQSSQQNQVTISQPDDPYLRHLFQIPVSELPCMDEPKSSTQTLRPFVNTPAYAEINANRCSTITVCFLTISNMAIIPNPHSAMTSSKRDVIVVLSLQAIIAALFIFFVKYGEKEDDTVYPMFQDVHVMVFVGFGFLMTFLRKYGFSAVGFNFLLAALMIQWALLCNGFYDLDENTKIPLSIVSLLKADIASAAVLISMGAVLGKTSYVQLLVMGFIEIAVFSSNLYLGSEVFKVADAGGSIFVHVMGAYFGLAVSYVLCRNQKNSDTHNELEGSSYQSDMFAMIGTIFLWMFWPSFNAAELSGDDRHRAVINTYLSLASCCVTAFAVSAILTPGHKFDMVHIQNSTLAGGVAVGTAANMMIEPYGAVIVGIVAGSLSVFGYSKLTPAINNKLNIHDTCGVHNLHGMPGVFAGLVGALMSGIATEETYHQGLYEIFPARAPVTPQPQQEIPNLITGDGRSAGMQAGYQVLALVVTIAVAIVSGIITGFIIINPTISRVALENRYNDALSWHLPEEEHAPTANGLENIDQADVSSKQNPPNVVSVE</sequence>
<accession>A0AAN7Q5W0</accession>
<evidence type="ECO:0000256" key="5">
    <source>
        <dbReference type="ARBA" id="ARBA00023136"/>
    </source>
</evidence>
<feature type="transmembrane region" description="Helical" evidence="7">
    <location>
        <begin position="304"/>
        <end position="323"/>
    </location>
</feature>
<dbReference type="PANTHER" id="PTHR11730">
    <property type="entry name" value="AMMONIUM TRANSPORTER"/>
    <property type="match status" value="1"/>
</dbReference>
<dbReference type="AlphaFoldDB" id="A0AAN7Q5W0"/>
<dbReference type="InterPro" id="IPR029020">
    <property type="entry name" value="Ammonium/urea_transptr"/>
</dbReference>
<dbReference type="Proteomes" id="UP001353858">
    <property type="component" value="Unassembled WGS sequence"/>
</dbReference>
<dbReference type="EMBL" id="JARPUR010000001">
    <property type="protein sequence ID" value="KAK4886759.1"/>
    <property type="molecule type" value="Genomic_DNA"/>
</dbReference>
<keyword evidence="4 7" id="KW-1133">Transmembrane helix</keyword>
<dbReference type="Pfam" id="PF00909">
    <property type="entry name" value="Ammonium_transp"/>
    <property type="match status" value="1"/>
</dbReference>
<dbReference type="GO" id="GO:0005886">
    <property type="term" value="C:plasma membrane"/>
    <property type="evidence" value="ECO:0007669"/>
    <property type="project" value="InterPro"/>
</dbReference>
<evidence type="ECO:0000259" key="8">
    <source>
        <dbReference type="Pfam" id="PF00909"/>
    </source>
</evidence>
<dbReference type="GO" id="GO:0008519">
    <property type="term" value="F:ammonium channel activity"/>
    <property type="evidence" value="ECO:0007669"/>
    <property type="project" value="InterPro"/>
</dbReference>
<evidence type="ECO:0000256" key="7">
    <source>
        <dbReference type="SAM" id="Phobius"/>
    </source>
</evidence>
<proteinExistence type="inferred from homology"/>
<feature type="transmembrane region" description="Helical" evidence="7">
    <location>
        <begin position="275"/>
        <end position="297"/>
    </location>
</feature>
<dbReference type="InterPro" id="IPR024041">
    <property type="entry name" value="NH4_transpt_AmtB-like_dom"/>
</dbReference>
<evidence type="ECO:0000256" key="2">
    <source>
        <dbReference type="ARBA" id="ARBA00011036"/>
    </source>
</evidence>
<dbReference type="FunFam" id="1.10.3430.10:FF:000012">
    <property type="entry name" value="Rh type C glycoprotein"/>
    <property type="match status" value="1"/>
</dbReference>
<keyword evidence="3 7" id="KW-0812">Transmembrane</keyword>
<comment type="subcellular location">
    <subcellularLocation>
        <location evidence="1">Membrane</location>
        <topology evidence="1">Multi-pass membrane protein</topology>
    </subcellularLocation>
</comment>
<keyword evidence="5 7" id="KW-0472">Membrane</keyword>
<feature type="region of interest" description="Disordered" evidence="6">
    <location>
        <begin position="65"/>
        <end position="84"/>
    </location>
</feature>
<feature type="transmembrane region" description="Helical" evidence="7">
    <location>
        <begin position="214"/>
        <end position="234"/>
    </location>
</feature>
<comment type="similarity">
    <text evidence="2">Belongs to the ammonium transporter (TC 2.A.49) family. Rh subfamily.</text>
</comment>
<comment type="caution">
    <text evidence="9">The sequence shown here is derived from an EMBL/GenBank/DDBJ whole genome shotgun (WGS) entry which is preliminary data.</text>
</comment>
<dbReference type="GO" id="GO:0097272">
    <property type="term" value="P:ammonium homeostasis"/>
    <property type="evidence" value="ECO:0007669"/>
    <property type="project" value="TreeGrafter"/>
</dbReference>
<evidence type="ECO:0000256" key="4">
    <source>
        <dbReference type="ARBA" id="ARBA00022989"/>
    </source>
</evidence>
<reference evidence="10" key="1">
    <citation type="submission" date="2023-01" db="EMBL/GenBank/DDBJ databases">
        <title>Key to firefly adult light organ development and bioluminescence: homeobox transcription factors regulate luciferase expression and transportation to peroxisome.</title>
        <authorList>
            <person name="Fu X."/>
        </authorList>
    </citation>
    <scope>NUCLEOTIDE SEQUENCE [LARGE SCALE GENOMIC DNA]</scope>
</reference>
<protein>
    <recommendedName>
        <fullName evidence="8">Ammonium transporter AmtB-like domain-containing protein</fullName>
    </recommendedName>
</protein>
<dbReference type="PANTHER" id="PTHR11730:SF60">
    <property type="entry name" value="RH50, ISOFORM D"/>
    <property type="match status" value="1"/>
</dbReference>
<feature type="transmembrane region" description="Helical" evidence="7">
    <location>
        <begin position="562"/>
        <end position="584"/>
    </location>
</feature>
<dbReference type="InterPro" id="IPR002229">
    <property type="entry name" value="RhesusRHD"/>
</dbReference>
<feature type="transmembrane region" description="Helical" evidence="7">
    <location>
        <begin position="335"/>
        <end position="353"/>
    </location>
</feature>
<evidence type="ECO:0000256" key="3">
    <source>
        <dbReference type="ARBA" id="ARBA00022692"/>
    </source>
</evidence>
<gene>
    <name evidence="9" type="ORF">RN001_003030</name>
</gene>
<dbReference type="SUPFAM" id="SSF111352">
    <property type="entry name" value="Ammonium transporter"/>
    <property type="match status" value="1"/>
</dbReference>
<keyword evidence="10" id="KW-1185">Reference proteome</keyword>
<dbReference type="PRINTS" id="PR00342">
    <property type="entry name" value="RHESUSRHD"/>
</dbReference>
<feature type="transmembrane region" description="Helical" evidence="7">
    <location>
        <begin position="405"/>
        <end position="425"/>
    </location>
</feature>
<evidence type="ECO:0000313" key="10">
    <source>
        <dbReference type="Proteomes" id="UP001353858"/>
    </source>
</evidence>
<evidence type="ECO:0000256" key="1">
    <source>
        <dbReference type="ARBA" id="ARBA00004141"/>
    </source>
</evidence>
<feature type="non-terminal residue" evidence="9">
    <location>
        <position position="1"/>
    </location>
</feature>